<feature type="signal peptide" evidence="1">
    <location>
        <begin position="1"/>
        <end position="21"/>
    </location>
</feature>
<dbReference type="Proteomes" id="UP000319374">
    <property type="component" value="Chromosome"/>
</dbReference>
<dbReference type="OrthoDB" id="9757939at2"/>
<evidence type="ECO:0000259" key="2">
    <source>
        <dbReference type="Pfam" id="PF07944"/>
    </source>
</evidence>
<dbReference type="InterPro" id="IPR008928">
    <property type="entry name" value="6-hairpin_glycosidase_sf"/>
</dbReference>
<proteinExistence type="predicted"/>
<dbReference type="InterPro" id="IPR049046">
    <property type="entry name" value="Beta-AFase-like_GH127_middle"/>
</dbReference>
<dbReference type="InterPro" id="IPR012878">
    <property type="entry name" value="Beta-AFase-like_GH127_cat"/>
</dbReference>
<evidence type="ECO:0000313" key="4">
    <source>
        <dbReference type="EMBL" id="BBL06351.1"/>
    </source>
</evidence>
<protein>
    <recommendedName>
        <fullName evidence="6">Non-reducing end beta-L-arabinofuranosidase</fullName>
    </recommendedName>
</protein>
<dbReference type="Pfam" id="PF07944">
    <property type="entry name" value="Beta-AFase-like_GH127_cat"/>
    <property type="match status" value="1"/>
</dbReference>
<dbReference type="GeneID" id="98672969"/>
<feature type="domain" description="Non-reducing end beta-L-arabinofuranosidase-like GH127 catalytic" evidence="2">
    <location>
        <begin position="97"/>
        <end position="417"/>
    </location>
</feature>
<gene>
    <name evidence="4" type="ORF">A5CPEGH6_09890</name>
</gene>
<dbReference type="Pfam" id="PF20736">
    <property type="entry name" value="Glyco_hydro127M"/>
    <property type="match status" value="1"/>
</dbReference>
<dbReference type="PANTHER" id="PTHR31151:SF0">
    <property type="entry name" value="PROLINE-TRNA LIGASE (DUF1680)"/>
    <property type="match status" value="1"/>
</dbReference>
<evidence type="ECO:0000256" key="1">
    <source>
        <dbReference type="SAM" id="SignalP"/>
    </source>
</evidence>
<dbReference type="KEGG" id="ada:A5CPEGH6_09890"/>
<dbReference type="SUPFAM" id="SSF48208">
    <property type="entry name" value="Six-hairpin glycosidases"/>
    <property type="match status" value="1"/>
</dbReference>
<dbReference type="RefSeq" id="WP_141428179.1">
    <property type="nucleotide sequence ID" value="NZ_AP019736.1"/>
</dbReference>
<keyword evidence="5" id="KW-1185">Reference proteome</keyword>
<sequence>MNRPFCILLACAFAASVPGSAAGASAPNYPNNRAPLAPKAYVELPLGAVRAKGWLGEMLERQRSGATGRMDELYPEVMGPRNGWLGGDGDQWERGPYWIDGLLPLAWLLDDAELKAKVRPWIEWILRSQREDGYFGPATDYPGEFGLQRNNSADWWPRMVVLKILQQYYSATNDRRVIDFMTRYFRYQLKTLPDKPLGHWSHWAVYRACDNLQAVYWLYNLTGDGFLLELGDLLHRQGHDYTGMFLESDDLKRFNSIHCVNLAQGFKEPVIYYQRRPERRYLDAVKKGFSDLALLHGQPQGMYGADEGLHGGDPTQGSELCAAVEMMFSLEQMMGITGDVAFADRLERVAFNALPTQVTDDFMYKQYFQQPNQVMATRHTRNFYEDAVHAQTDVVFGTLSGFPCCYSNMHQGWPKFAQHLWFATPDNGVAALIYSPSEVTLRVGDGRTVTIAEQTAYPMEEEIRFSVRMTGRGGERFPFHLRIPGWCEGAEVEVNGERVQSPGGGTIAVVEREWRDGDSLVLRLPMRVATSRWYENSVSVERGPLVYALAMREEWELKRFPDAEVRQFGREYYEVTSPDAWNYGLPVRVADKPAENSRVEVDAAKARSRYFWNYENAPVRIRMKAKRMPAWGLYNEMTGPLPYSVGTTPCPEEEVELIPYGCSTLRVSEFPVVW</sequence>
<accession>A0A4Y1WZB4</accession>
<organism evidence="4 5">
    <name type="scientific">Alistipes dispar</name>
    <dbReference type="NCBI Taxonomy" id="2585119"/>
    <lineage>
        <taxon>Bacteria</taxon>
        <taxon>Pseudomonadati</taxon>
        <taxon>Bacteroidota</taxon>
        <taxon>Bacteroidia</taxon>
        <taxon>Bacteroidales</taxon>
        <taxon>Rikenellaceae</taxon>
        <taxon>Alistipes</taxon>
    </lineage>
</organism>
<dbReference type="EMBL" id="AP019736">
    <property type="protein sequence ID" value="BBL06351.1"/>
    <property type="molecule type" value="Genomic_DNA"/>
</dbReference>
<evidence type="ECO:0000313" key="5">
    <source>
        <dbReference type="Proteomes" id="UP000319374"/>
    </source>
</evidence>
<feature type="domain" description="Non-reducing end beta-L-arabinofuranosidase-like GH127 middle" evidence="3">
    <location>
        <begin position="429"/>
        <end position="526"/>
    </location>
</feature>
<dbReference type="AlphaFoldDB" id="A0A4Y1WZB4"/>
<name>A0A4Y1WZB4_9BACT</name>
<reference evidence="5" key="1">
    <citation type="submission" date="2019-06" db="EMBL/GenBank/DDBJ databases">
        <title>Alistipes onderdonkii subsp. vulgaris subsp. nov., Alistipes dispar sp. nov. and Alistipes communis sp. nov., isolated from human faeces, and creation of Alistipes onderdonkii subsp. onderdonkii subsp. nov.</title>
        <authorList>
            <person name="Sakamoto M."/>
            <person name="Ikeyama N."/>
            <person name="Ogata Y."/>
            <person name="Suda W."/>
            <person name="Iino T."/>
            <person name="Hattori M."/>
            <person name="Ohkuma M."/>
        </authorList>
    </citation>
    <scope>NUCLEOTIDE SEQUENCE [LARGE SCALE GENOMIC DNA]</scope>
    <source>
        <strain evidence="5">5CPEGH6</strain>
    </source>
</reference>
<dbReference type="GO" id="GO:0005975">
    <property type="term" value="P:carbohydrate metabolic process"/>
    <property type="evidence" value="ECO:0007669"/>
    <property type="project" value="InterPro"/>
</dbReference>
<dbReference type="PANTHER" id="PTHR31151">
    <property type="entry name" value="PROLINE-TRNA LIGASE (DUF1680)"/>
    <property type="match status" value="1"/>
</dbReference>
<evidence type="ECO:0000259" key="3">
    <source>
        <dbReference type="Pfam" id="PF20736"/>
    </source>
</evidence>
<feature type="chain" id="PRO_5021348744" description="Non-reducing end beta-L-arabinofuranosidase" evidence="1">
    <location>
        <begin position="22"/>
        <end position="674"/>
    </location>
</feature>
<keyword evidence="1" id="KW-0732">Signal</keyword>
<evidence type="ECO:0008006" key="6">
    <source>
        <dbReference type="Google" id="ProtNLM"/>
    </source>
</evidence>